<comment type="caution">
    <text evidence="8">The sequence shown here is derived from an EMBL/GenBank/DDBJ whole genome shotgun (WGS) entry which is preliminary data.</text>
</comment>
<evidence type="ECO:0000256" key="1">
    <source>
        <dbReference type="ARBA" id="ARBA00004202"/>
    </source>
</evidence>
<dbReference type="RefSeq" id="WP_057806487.1">
    <property type="nucleotide sequence ID" value="NZ_BJYP01000023.1"/>
</dbReference>
<dbReference type="Gene3D" id="3.40.50.12580">
    <property type="match status" value="1"/>
</dbReference>
<dbReference type="InterPro" id="IPR043149">
    <property type="entry name" value="TagF_N"/>
</dbReference>
<evidence type="ECO:0000256" key="7">
    <source>
        <dbReference type="SAM" id="Phobius"/>
    </source>
</evidence>
<name>A0A1H9Q6E3_9LACO</name>
<keyword evidence="7" id="KW-1133">Transmembrane helix</keyword>
<comment type="similarity">
    <text evidence="2">Belongs to the CDP-glycerol glycerophosphotransferase family.</text>
</comment>
<gene>
    <name evidence="8" type="ORF">SAMN04487973_10950</name>
</gene>
<sequence length="376" mass="44710">MGDLKRLKLIFLKFIYNTSYQICYYVFRPHPKRITFATMRNTQLVDNLKQLYETFEKNGDYELKVFCFHYDRSPKSRLLFFWYSLISVYYIATSHLFIIDDYFFPLYSLKKHRKNIVIQTWHAIGTLKKIGLSLPNAQNSVIKPHTNYDWVVVNTAADRQAYADAFDINRDHVLPLGEPMLDVIAHTQIKLTPKHTKKILYSPTYRQNDSKKVLAAVTALIKAAPELKEDWEIYISIHPYVNMKENLHNLPKNIHLFQDPARVKAMMPTMDAFITDYSSLLLNFSYFERPILLFTPDYQEYVQKQGFYVNYFEYLNAPFFQKAPEMMTFINEKFSQIDLDYVRQLKHKNFPNQDGHNSDRVYQFLTSINRYGEHKI</sequence>
<evidence type="ECO:0000256" key="3">
    <source>
        <dbReference type="ARBA" id="ARBA00022475"/>
    </source>
</evidence>
<dbReference type="PANTHER" id="PTHR37316">
    <property type="entry name" value="TEICHOIC ACID GLYCEROL-PHOSPHATE PRIMASE"/>
    <property type="match status" value="1"/>
</dbReference>
<dbReference type="PANTHER" id="PTHR37316:SF3">
    <property type="entry name" value="TEICHOIC ACID GLYCEROL-PHOSPHATE TRANSFERASE"/>
    <property type="match status" value="1"/>
</dbReference>
<dbReference type="EMBL" id="FOGK01000009">
    <property type="protein sequence ID" value="SER55685.1"/>
    <property type="molecule type" value="Genomic_DNA"/>
</dbReference>
<keyword evidence="7" id="KW-0812">Transmembrane</keyword>
<comment type="subcellular location">
    <subcellularLocation>
        <location evidence="1">Cell membrane</location>
        <topology evidence="1">Peripheral membrane protein</topology>
    </subcellularLocation>
</comment>
<evidence type="ECO:0000313" key="8">
    <source>
        <dbReference type="EMBL" id="SER55685.1"/>
    </source>
</evidence>
<dbReference type="Proteomes" id="UP000182818">
    <property type="component" value="Unassembled WGS sequence"/>
</dbReference>
<proteinExistence type="inferred from homology"/>
<evidence type="ECO:0000313" key="9">
    <source>
        <dbReference type="Proteomes" id="UP000182818"/>
    </source>
</evidence>
<feature type="transmembrane region" description="Helical" evidence="7">
    <location>
        <begin position="80"/>
        <end position="104"/>
    </location>
</feature>
<keyword evidence="5" id="KW-0777">Teichoic acid biosynthesis</keyword>
<keyword evidence="9" id="KW-1185">Reference proteome</keyword>
<reference evidence="8 9" key="1">
    <citation type="submission" date="2016-10" db="EMBL/GenBank/DDBJ databases">
        <authorList>
            <person name="Varghese N."/>
            <person name="Submissions S."/>
        </authorList>
    </citation>
    <scope>NUCLEOTIDE SEQUENCE [LARGE SCALE GENOMIC DNA]</scope>
    <source>
        <strain evidence="8 9">CGMCC 1.3889</strain>
    </source>
</reference>
<organism evidence="8 9">
    <name type="scientific">Pediococcus ethanolidurans</name>
    <dbReference type="NCBI Taxonomy" id="319653"/>
    <lineage>
        <taxon>Bacteria</taxon>
        <taxon>Bacillati</taxon>
        <taxon>Bacillota</taxon>
        <taxon>Bacilli</taxon>
        <taxon>Lactobacillales</taxon>
        <taxon>Lactobacillaceae</taxon>
        <taxon>Pediococcus</taxon>
    </lineage>
</organism>
<dbReference type="InterPro" id="IPR051612">
    <property type="entry name" value="Teichoic_Acid_Biosynth"/>
</dbReference>
<evidence type="ECO:0000256" key="6">
    <source>
        <dbReference type="ARBA" id="ARBA00023136"/>
    </source>
</evidence>
<dbReference type="Pfam" id="PF04464">
    <property type="entry name" value="Glyphos_transf"/>
    <property type="match status" value="1"/>
</dbReference>
<dbReference type="Gene3D" id="3.40.50.11820">
    <property type="match status" value="1"/>
</dbReference>
<accession>A0A1H9Q6E3</accession>
<dbReference type="InterPro" id="IPR043148">
    <property type="entry name" value="TagF_C"/>
</dbReference>
<keyword evidence="4" id="KW-0808">Transferase</keyword>
<keyword evidence="3" id="KW-1003">Cell membrane</keyword>
<protein>
    <submittedName>
        <fullName evidence="8">CDP-glycerol glycerophosphotransferase, TagB/SpsB family</fullName>
    </submittedName>
</protein>
<dbReference type="InterPro" id="IPR007554">
    <property type="entry name" value="Glycerophosphate_synth"/>
</dbReference>
<evidence type="ECO:0000256" key="5">
    <source>
        <dbReference type="ARBA" id="ARBA00022944"/>
    </source>
</evidence>
<dbReference type="GeneID" id="76043728"/>
<dbReference type="SUPFAM" id="SSF53756">
    <property type="entry name" value="UDP-Glycosyltransferase/glycogen phosphorylase"/>
    <property type="match status" value="1"/>
</dbReference>
<evidence type="ECO:0000256" key="4">
    <source>
        <dbReference type="ARBA" id="ARBA00022679"/>
    </source>
</evidence>
<evidence type="ECO:0000256" key="2">
    <source>
        <dbReference type="ARBA" id="ARBA00010488"/>
    </source>
</evidence>
<keyword evidence="6 7" id="KW-0472">Membrane</keyword>